<dbReference type="STRING" id="42253.NITMOv2_0928"/>
<dbReference type="AlphaFoldDB" id="A0A0K2G9U2"/>
<accession>A0A0K2G9U2</accession>
<evidence type="ECO:0000313" key="2">
    <source>
        <dbReference type="Proteomes" id="UP000069205"/>
    </source>
</evidence>
<keyword evidence="2" id="KW-1185">Reference proteome</keyword>
<dbReference type="OrthoDB" id="9784242at2"/>
<proteinExistence type="predicted"/>
<dbReference type="RefSeq" id="WP_053378710.1">
    <property type="nucleotide sequence ID" value="NZ_CP011801.1"/>
</dbReference>
<dbReference type="PATRIC" id="fig|42253.5.peg.910"/>
<organism evidence="1 2">
    <name type="scientific">Nitrospira moscoviensis</name>
    <dbReference type="NCBI Taxonomy" id="42253"/>
    <lineage>
        <taxon>Bacteria</taxon>
        <taxon>Pseudomonadati</taxon>
        <taxon>Nitrospirota</taxon>
        <taxon>Nitrospiria</taxon>
        <taxon>Nitrospirales</taxon>
        <taxon>Nitrospiraceae</taxon>
        <taxon>Nitrospira</taxon>
    </lineage>
</organism>
<name>A0A0K2G9U2_NITMO</name>
<reference evidence="1 2" key="1">
    <citation type="journal article" date="2015" name="Proc. Natl. Acad. Sci. U.S.A.">
        <title>Expanded metabolic versatility of ubiquitous nitrite-oxidizing bacteria from the genus Nitrospira.</title>
        <authorList>
            <person name="Koch H."/>
            <person name="Lucker S."/>
            <person name="Albertsen M."/>
            <person name="Kitzinger K."/>
            <person name="Herbold C."/>
            <person name="Spieck E."/>
            <person name="Nielsen P.H."/>
            <person name="Wagner M."/>
            <person name="Daims H."/>
        </authorList>
    </citation>
    <scope>NUCLEOTIDE SEQUENCE [LARGE SCALE GENOMIC DNA]</scope>
    <source>
        <strain evidence="1 2">NSP M-1</strain>
    </source>
</reference>
<dbReference type="KEGG" id="nmv:NITMOv2_0928"/>
<evidence type="ECO:0000313" key="1">
    <source>
        <dbReference type="EMBL" id="ALA57362.1"/>
    </source>
</evidence>
<evidence type="ECO:0008006" key="3">
    <source>
        <dbReference type="Google" id="ProtNLM"/>
    </source>
</evidence>
<dbReference type="Proteomes" id="UP000069205">
    <property type="component" value="Chromosome"/>
</dbReference>
<protein>
    <recommendedName>
        <fullName evidence="3">YokE-like PH domain-containing protein</fullName>
    </recommendedName>
</protein>
<sequence>MPGLMSADEIFSKAEAAAVAATGPDEKALQIDYPALKDKIRAALGDRKVALCHINKFLPEGYEDQGRFNLVLLTAGNVVFDMVIGDSYFRYDVVSVGQLDKVQVIDAMWDNKEKRREEPFLSLRLMHGEEAHLLLALDDEERASLLKFASAVTAARNPER</sequence>
<dbReference type="EMBL" id="CP011801">
    <property type="protein sequence ID" value="ALA57362.1"/>
    <property type="molecule type" value="Genomic_DNA"/>
</dbReference>
<gene>
    <name evidence="1" type="ORF">NITMOv2_0928</name>
</gene>